<keyword evidence="3" id="KW-1185">Reference proteome</keyword>
<gene>
    <name evidence="2" type="ORF">H6G95_27845</name>
</gene>
<proteinExistence type="predicted"/>
<keyword evidence="1" id="KW-1133">Transmembrane helix</keyword>
<keyword evidence="1" id="KW-0472">Membrane</keyword>
<accession>A0ABR8F413</accession>
<feature type="transmembrane region" description="Helical" evidence="1">
    <location>
        <begin position="12"/>
        <end position="33"/>
    </location>
</feature>
<sequence>MQPIKVKEKRKIFGLMLVSLAITTGTITTRFFFNLGIDFTHNIPSHNLQIAQGQCPEKCCEYRGQYYPVGYKLGQLTCTATGVWV</sequence>
<keyword evidence="1" id="KW-0812">Transmembrane</keyword>
<dbReference type="RefSeq" id="WP_190898968.1">
    <property type="nucleotide sequence ID" value="NZ_JACJTE010000047.1"/>
</dbReference>
<name>A0ABR8F413_NOSLI</name>
<dbReference type="Proteomes" id="UP000604661">
    <property type="component" value="Unassembled WGS sequence"/>
</dbReference>
<evidence type="ECO:0000313" key="3">
    <source>
        <dbReference type="Proteomes" id="UP000604661"/>
    </source>
</evidence>
<reference evidence="2 3" key="1">
    <citation type="journal article" date="2020" name="ISME J.">
        <title>Comparative genomics reveals insights into cyanobacterial evolution and habitat adaptation.</title>
        <authorList>
            <person name="Chen M.Y."/>
            <person name="Teng W.K."/>
            <person name="Zhao L."/>
            <person name="Hu C.X."/>
            <person name="Zhou Y.K."/>
            <person name="Han B.P."/>
            <person name="Song L.R."/>
            <person name="Shu W.S."/>
        </authorList>
    </citation>
    <scope>NUCLEOTIDE SEQUENCE [LARGE SCALE GENOMIC DNA]</scope>
    <source>
        <strain evidence="2 3">FACHB-391</strain>
    </source>
</reference>
<evidence type="ECO:0000256" key="1">
    <source>
        <dbReference type="SAM" id="Phobius"/>
    </source>
</evidence>
<evidence type="ECO:0000313" key="2">
    <source>
        <dbReference type="EMBL" id="MBD2564351.1"/>
    </source>
</evidence>
<protein>
    <submittedName>
        <fullName evidence="2">Uncharacterized protein</fullName>
    </submittedName>
</protein>
<comment type="caution">
    <text evidence="2">The sequence shown here is derived from an EMBL/GenBank/DDBJ whole genome shotgun (WGS) entry which is preliminary data.</text>
</comment>
<organism evidence="2 3">
    <name type="scientific">Nostoc linckia FACHB-391</name>
    <dbReference type="NCBI Taxonomy" id="2692906"/>
    <lineage>
        <taxon>Bacteria</taxon>
        <taxon>Bacillati</taxon>
        <taxon>Cyanobacteriota</taxon>
        <taxon>Cyanophyceae</taxon>
        <taxon>Nostocales</taxon>
        <taxon>Nostocaceae</taxon>
        <taxon>Nostoc</taxon>
    </lineage>
</organism>
<dbReference type="EMBL" id="JACJTE010000047">
    <property type="protein sequence ID" value="MBD2564351.1"/>
    <property type="molecule type" value="Genomic_DNA"/>
</dbReference>